<dbReference type="InterPro" id="IPR019999">
    <property type="entry name" value="Anth_synth_I-like"/>
</dbReference>
<evidence type="ECO:0000256" key="1">
    <source>
        <dbReference type="ARBA" id="ARBA00001000"/>
    </source>
</evidence>
<evidence type="ECO:0000256" key="10">
    <source>
        <dbReference type="SAM" id="MobiDB-lite"/>
    </source>
</evidence>
<evidence type="ECO:0000256" key="4">
    <source>
        <dbReference type="ARBA" id="ARBA00013139"/>
    </source>
</evidence>
<evidence type="ECO:0000313" key="14">
    <source>
        <dbReference type="EMBL" id="KAK9704050.1"/>
    </source>
</evidence>
<dbReference type="SUPFAM" id="SSF56322">
    <property type="entry name" value="ADC synthase"/>
    <property type="match status" value="1"/>
</dbReference>
<feature type="region of interest" description="Disordered" evidence="10">
    <location>
        <begin position="484"/>
        <end position="509"/>
    </location>
</feature>
<dbReference type="InterPro" id="IPR017926">
    <property type="entry name" value="GATASE"/>
</dbReference>
<keyword evidence="15" id="KW-1185">Reference proteome</keyword>
<evidence type="ECO:0000256" key="2">
    <source>
        <dbReference type="ARBA" id="ARBA00005009"/>
    </source>
</evidence>
<evidence type="ECO:0000256" key="5">
    <source>
        <dbReference type="ARBA" id="ARBA00022679"/>
    </source>
</evidence>
<dbReference type="PROSITE" id="PS51273">
    <property type="entry name" value="GATASE_TYPE_1"/>
    <property type="match status" value="1"/>
</dbReference>
<dbReference type="InterPro" id="IPR005801">
    <property type="entry name" value="ADC_synthase"/>
</dbReference>
<protein>
    <recommendedName>
        <fullName evidence="4">aminodeoxychorismate synthase</fullName>
        <ecNumber evidence="4">2.6.1.85</ecNumber>
    </recommendedName>
    <alternativeName>
        <fullName evidence="8">Para-aminobenzoate synthase</fullName>
    </alternativeName>
    <alternativeName>
        <fullName evidence="9">p-aminobenzoic acid synthase</fullName>
    </alternativeName>
</protein>
<dbReference type="Gene3D" id="3.60.120.10">
    <property type="entry name" value="Anthranilate synthase"/>
    <property type="match status" value="1"/>
</dbReference>
<dbReference type="EC" id="2.6.1.85" evidence="4"/>
<dbReference type="SUPFAM" id="SSF52317">
    <property type="entry name" value="Class I glutamine amidotransferase-like"/>
    <property type="match status" value="1"/>
</dbReference>
<evidence type="ECO:0000256" key="9">
    <source>
        <dbReference type="ARBA" id="ARBA00031904"/>
    </source>
</evidence>
<dbReference type="Proteomes" id="UP001479436">
    <property type="component" value="Unassembled WGS sequence"/>
</dbReference>
<keyword evidence="5 14" id="KW-0808">Transferase</keyword>
<dbReference type="InterPro" id="IPR006805">
    <property type="entry name" value="Anth_synth_I_N"/>
</dbReference>
<evidence type="ECO:0000256" key="8">
    <source>
        <dbReference type="ARBA" id="ARBA00031329"/>
    </source>
</evidence>
<dbReference type="InterPro" id="IPR029062">
    <property type="entry name" value="Class_I_gatase-like"/>
</dbReference>
<dbReference type="InterPro" id="IPR010117">
    <property type="entry name" value="PabB_fungal"/>
</dbReference>
<dbReference type="Gene3D" id="3.40.50.880">
    <property type="match status" value="1"/>
</dbReference>
<dbReference type="PANTHER" id="PTHR11236:SF18">
    <property type="entry name" value="AMINODEOXYCHORISMATE SYNTHASE"/>
    <property type="match status" value="1"/>
</dbReference>
<dbReference type="PRINTS" id="PR00099">
    <property type="entry name" value="CPSGATASE"/>
</dbReference>
<feature type="domain" description="Chorismate-utilising enzyme C-terminal" evidence="12">
    <location>
        <begin position="518"/>
        <end position="812"/>
    </location>
</feature>
<evidence type="ECO:0000256" key="7">
    <source>
        <dbReference type="ARBA" id="ARBA00022962"/>
    </source>
</evidence>
<evidence type="ECO:0000259" key="13">
    <source>
        <dbReference type="Pfam" id="PF04715"/>
    </source>
</evidence>
<comment type="similarity">
    <text evidence="3">In the C-terminal section; belongs to the anthranilate synthase component I family.</text>
</comment>
<dbReference type="PRINTS" id="PR00097">
    <property type="entry name" value="ANTSNTHASEII"/>
</dbReference>
<dbReference type="InterPro" id="IPR015890">
    <property type="entry name" value="Chorismate_C"/>
</dbReference>
<feature type="domain" description="Anthranilate synthase component I N-terminal" evidence="13">
    <location>
        <begin position="280"/>
        <end position="443"/>
    </location>
</feature>
<proteinExistence type="inferred from homology"/>
<keyword evidence="14" id="KW-0032">Aminotransferase</keyword>
<reference evidence="14 15" key="1">
    <citation type="submission" date="2023-04" db="EMBL/GenBank/DDBJ databases">
        <title>Genome of Basidiobolus ranarum AG-B5.</title>
        <authorList>
            <person name="Stajich J.E."/>
            <person name="Carter-House D."/>
            <person name="Gryganskyi A."/>
        </authorList>
    </citation>
    <scope>NUCLEOTIDE SEQUENCE [LARGE SCALE GENOMIC DNA]</scope>
    <source>
        <strain evidence="14 15">AG-B5</strain>
    </source>
</reference>
<dbReference type="NCBIfam" id="TIGR00566">
    <property type="entry name" value="trpG_papA"/>
    <property type="match status" value="1"/>
</dbReference>
<evidence type="ECO:0000259" key="12">
    <source>
        <dbReference type="Pfam" id="PF00425"/>
    </source>
</evidence>
<sequence length="833" mass="93611">MVMLGYSPDLRSIRTLIIDNYDSYTFNLLQLWPSTENVIVIRNDQFEWEYIKNELLPYVDNVIISPGPGRPEREEDFGICRNVLQEANIPIFGVCLGHQGIAHLFGGKVVHAPQVMHGRLSAVSHQQEREENTLFTGIPSPFNVVRYHSLVVSPESFPDSLIATAWCGEENEPNARTIMGLQHRNKPIYGVQFHPESICTDYGRQMMLNFQKITMGWLQRRNASFPRPEIPRHILELSVVSGIVSEWNTSKSNQEYTIYAHKMLGLNLNSDLVFESTFAKDEVAFWMDSARETDLQSMSSFVGSGMESGSFTVRYYTETREITISKPISSDGSKRMQIVSKSTIPEDSTFWDWVSNLTNHFSRISTKKWSEDNQSDSIELPFDFQCGLVGYFGYELKRESLPGYKPPPQALNRSADASQALPDATYIFANKVIAFDHKSDAIWLLCLVHNEPNGPSFENILSPGVDVEECHNWMKSTESYLENLSHSQENTKSEQPHRLSKKPRTKALPPGFTSDLSEAAYIKAIRRSIDNIREGETYEVCMTTQFRATLPFPLKNQDDFEGTDDPSEKHFTPLDMYKFLRSNNPAPFSACLQFGDTSHTVMSSSPERFLRVTGEGLVEMKPIKGTISRAKEGCFCKTTIVKNCSGACIKIEDERRATELENDIKERAENLMIVDLVRNDLSQICVPNSVHVPKLMHIESYETVHQLVTTICGKLRRTVNAVDAVRACFPPGSMTGAPKLRTVQILDELEEYKPRGIYSGALGYISLSGAADFSVVIRTAVVENGQNVSIGAGGAITFLSNAEAEYDEVLLKVNSVVPSISAFCDSMRQSATR</sequence>
<feature type="domain" description="Glutamine amidotransferase" evidence="11">
    <location>
        <begin position="16"/>
        <end position="210"/>
    </location>
</feature>
<dbReference type="Pfam" id="PF04715">
    <property type="entry name" value="Anth_synt_I_N"/>
    <property type="match status" value="1"/>
</dbReference>
<dbReference type="CDD" id="cd01743">
    <property type="entry name" value="GATase1_Anthranilate_Synthase"/>
    <property type="match status" value="1"/>
</dbReference>
<name>A0ABR2VVI0_9FUNG</name>
<dbReference type="PRINTS" id="PR00096">
    <property type="entry name" value="GATASE"/>
</dbReference>
<dbReference type="Pfam" id="PF00425">
    <property type="entry name" value="Chorismate_bind"/>
    <property type="match status" value="1"/>
</dbReference>
<evidence type="ECO:0000256" key="6">
    <source>
        <dbReference type="ARBA" id="ARBA00022909"/>
    </source>
</evidence>
<evidence type="ECO:0000256" key="3">
    <source>
        <dbReference type="ARBA" id="ARBA00005970"/>
    </source>
</evidence>
<comment type="caution">
    <text evidence="14">The sequence shown here is derived from an EMBL/GenBank/DDBJ whole genome shotgun (WGS) entry which is preliminary data.</text>
</comment>
<dbReference type="NCBIfam" id="TIGR01823">
    <property type="entry name" value="PabB-fungal"/>
    <property type="match status" value="1"/>
</dbReference>
<keyword evidence="7" id="KW-0315">Glutamine amidotransferase</keyword>
<keyword evidence="6" id="KW-0289">Folate biosynthesis</keyword>
<comment type="catalytic activity">
    <reaction evidence="1">
        <text>chorismate + L-glutamine = 4-amino-4-deoxychorismate + L-glutamate</text>
        <dbReference type="Rhea" id="RHEA:11672"/>
        <dbReference type="ChEBI" id="CHEBI:29748"/>
        <dbReference type="ChEBI" id="CHEBI:29985"/>
        <dbReference type="ChEBI" id="CHEBI:58359"/>
        <dbReference type="ChEBI" id="CHEBI:58406"/>
        <dbReference type="EC" id="2.6.1.85"/>
    </reaction>
</comment>
<evidence type="ECO:0000259" key="11">
    <source>
        <dbReference type="Pfam" id="PF00117"/>
    </source>
</evidence>
<organism evidence="14 15">
    <name type="scientific">Basidiobolus ranarum</name>
    <dbReference type="NCBI Taxonomy" id="34480"/>
    <lineage>
        <taxon>Eukaryota</taxon>
        <taxon>Fungi</taxon>
        <taxon>Fungi incertae sedis</taxon>
        <taxon>Zoopagomycota</taxon>
        <taxon>Entomophthoromycotina</taxon>
        <taxon>Basidiobolomycetes</taxon>
        <taxon>Basidiobolales</taxon>
        <taxon>Basidiobolaceae</taxon>
        <taxon>Basidiobolus</taxon>
    </lineage>
</organism>
<dbReference type="InterPro" id="IPR006221">
    <property type="entry name" value="TrpG/PapA_dom"/>
</dbReference>
<accession>A0ABR2VVI0</accession>
<dbReference type="Pfam" id="PF00117">
    <property type="entry name" value="GATase"/>
    <property type="match status" value="1"/>
</dbReference>
<comment type="pathway">
    <text evidence="2">Cofactor biosynthesis; tetrahydrofolate biosynthesis; 4-aminobenzoate from chorismate: step 1/2.</text>
</comment>
<evidence type="ECO:0000313" key="15">
    <source>
        <dbReference type="Proteomes" id="UP001479436"/>
    </source>
</evidence>
<dbReference type="PANTHER" id="PTHR11236">
    <property type="entry name" value="AMINOBENZOATE/ANTHRANILATE SYNTHASE"/>
    <property type="match status" value="1"/>
</dbReference>
<dbReference type="GO" id="GO:0046820">
    <property type="term" value="F:4-amino-4-deoxychorismate synthase activity"/>
    <property type="evidence" value="ECO:0007669"/>
    <property type="project" value="UniProtKB-EC"/>
</dbReference>
<gene>
    <name evidence="14" type="primary">ABZ1_1</name>
    <name evidence="14" type="ORF">K7432_010425</name>
</gene>
<dbReference type="EMBL" id="JASJQH010007593">
    <property type="protein sequence ID" value="KAK9704050.1"/>
    <property type="molecule type" value="Genomic_DNA"/>
</dbReference>